<evidence type="ECO:0000313" key="6">
    <source>
        <dbReference type="EMBL" id="GMM38425.1"/>
    </source>
</evidence>
<organism evidence="6 7">
    <name type="scientific">Saccharomycopsis crataegensis</name>
    <dbReference type="NCBI Taxonomy" id="43959"/>
    <lineage>
        <taxon>Eukaryota</taxon>
        <taxon>Fungi</taxon>
        <taxon>Dikarya</taxon>
        <taxon>Ascomycota</taxon>
        <taxon>Saccharomycotina</taxon>
        <taxon>Saccharomycetes</taxon>
        <taxon>Saccharomycopsidaceae</taxon>
        <taxon>Saccharomycopsis</taxon>
    </lineage>
</organism>
<evidence type="ECO:0000256" key="4">
    <source>
        <dbReference type="ARBA" id="ARBA00022737"/>
    </source>
</evidence>
<keyword evidence="3" id="KW-0963">Cytoplasm</keyword>
<sequence length="1357" mass="154497">MIEHTYFEEYPNLSIEERLSFLKTVSTSIVSNDLQKRAILNNHTVFLRKLLDDLLSTADSQEHADQLVNYSLLILNSLIYLTYDALPIFSRLNAISYLIRNATLLTSQLSGSSSSQIILKNLSWNFKAFAKILFYTDDSDLVYTVNDDFIDSVVLLMAYSPSPSASGASLLDIQESYNSCLFNLFNVLSILANISDSMKIKMYPYLLKKVLIETYPILDSLINPSLPTTTPSLTIGQILSNINKGDSIRLEHIDNLDFINLNNKLINRLDTKYPSFKNFYFSNTLPEHCPINLSLIPIFLPSMFYSFANMLDIKDPQDLIRLLNENDSSNSHGNLILPKNLYFVLCGFLNSSNSHIKLSSMNILQKYCLNYVNHLQFQIDEESSSSANIVNNKIIFHTVSKYLPYLMNVFHPNDDGAKTSAVNVESAQSHRFSNDIPISKNQKPSDLVLQVCKFSSTNLDIDPANQFYEMILKKLQNYNVLKIVTDKLLHLLIHKLIKTFERNYIDETLTSSKHKKHKSNSPECIGALHISHSEKKLISFSKSNLYFTDIASFEAISDANFLFKYASIDDLELFLNCFEILNCFMSIKNNNVYKKFALNQLLSIGNEPKVHENAKTIGSLHGSRSFGNDNTNVDGNVSYGYRTYLNNLNLIVVNVLALQLRVCGRIEKLVCSSKNNGKKGVIKLLDYLSKNFYKNLLINKLAQSLVNFLKFLSTDILLLRSFFVINFNKELVIDLMIRINKFSLEDIIRSFNGMDSCEKINEYDNCLNISITDLMSKILNGPEKNSRSSLQQQISKAVIISIRNFENFKTILRSIIETKTLVCLLFANLSLEFSPIQQYLLSLTIEKQDGKLVIRNHAIPFKDTSKNVLIDMIATNISGIYTSDPDETAAIRNYDEFSFVNYIFCNSMSCFGNKSNLEKLDFIEDCFDYSNNSQEAFRIVNLGSGSPNVWNIDINNFNYCKFEEFINGSVSKDISLKVGYTTLVNFVSIYSLKHATLMILKNLLYESPMNLKTDFVLKNLQFKNILKPLMVDCVLATSPSVMNRSGYTNTPKIKGFVLDYKTELVNIVRNLISDLPRIIGVLSFNIRESGPCVNDEILDGEMEEFFMDLTLKHLTLSNIIEKPKLVTNILFVINNLLTLNETFRNIVISNEILMKRLKLILDLSMQGTFGEDVFEIDEASLNTFVDIDMEVLHNLGIKGADIFAEDLSMSMKDDFIKKFSENLVGMYEQTMKQNTGGNYYPHHHNVDFFNIKLACVWIVINLIWDQDDPDVDGIKKKNQHGDIFETGSKQPMSGFFNSRDSMTIVDRYKKLVALGFYESVQNLEKSEMLDLKQRASAAVKNFDTIKSELESLGASLV</sequence>
<dbReference type="GO" id="GO:0005634">
    <property type="term" value="C:nucleus"/>
    <property type="evidence" value="ECO:0007669"/>
    <property type="project" value="UniProtKB-SubCell"/>
</dbReference>
<accession>A0AAV5QU02</accession>
<evidence type="ECO:0000313" key="7">
    <source>
        <dbReference type="Proteomes" id="UP001360560"/>
    </source>
</evidence>
<dbReference type="RefSeq" id="XP_064855420.1">
    <property type="nucleotide sequence ID" value="XM_064999348.1"/>
</dbReference>
<dbReference type="GO" id="GO:0043161">
    <property type="term" value="P:proteasome-mediated ubiquitin-dependent protein catabolic process"/>
    <property type="evidence" value="ECO:0007669"/>
    <property type="project" value="TreeGrafter"/>
</dbReference>
<protein>
    <submittedName>
        <fullName evidence="6">Uncharacterized protein</fullName>
    </submittedName>
</protein>
<dbReference type="PANTHER" id="PTHR15651">
    <property type="entry name" value="ARMADILLO REPEAT-CONTAINING PROTEIN 8"/>
    <property type="match status" value="1"/>
</dbReference>
<keyword evidence="5" id="KW-0539">Nucleus</keyword>
<dbReference type="GeneID" id="90076413"/>
<evidence type="ECO:0000256" key="2">
    <source>
        <dbReference type="ARBA" id="ARBA00004496"/>
    </source>
</evidence>
<comment type="caution">
    <text evidence="6">The sequence shown here is derived from an EMBL/GenBank/DDBJ whole genome shotgun (WGS) entry which is preliminary data.</text>
</comment>
<dbReference type="GO" id="GO:0034657">
    <property type="term" value="C:GID complex"/>
    <property type="evidence" value="ECO:0007669"/>
    <property type="project" value="TreeGrafter"/>
</dbReference>
<proteinExistence type="predicted"/>
<reference evidence="6 7" key="1">
    <citation type="journal article" date="2023" name="Elife">
        <title>Identification of key yeast species and microbe-microbe interactions impacting larval growth of Drosophila in the wild.</title>
        <authorList>
            <person name="Mure A."/>
            <person name="Sugiura Y."/>
            <person name="Maeda R."/>
            <person name="Honda K."/>
            <person name="Sakurai N."/>
            <person name="Takahashi Y."/>
            <person name="Watada M."/>
            <person name="Katoh T."/>
            <person name="Gotoh A."/>
            <person name="Gotoh Y."/>
            <person name="Taniguchi I."/>
            <person name="Nakamura K."/>
            <person name="Hayashi T."/>
            <person name="Katayama T."/>
            <person name="Uemura T."/>
            <person name="Hattori Y."/>
        </authorList>
    </citation>
    <scope>NUCLEOTIDE SEQUENCE [LARGE SCALE GENOMIC DNA]</scope>
    <source>
        <strain evidence="6 7">SC-9</strain>
    </source>
</reference>
<evidence type="ECO:0000256" key="3">
    <source>
        <dbReference type="ARBA" id="ARBA00022490"/>
    </source>
</evidence>
<name>A0AAV5QU02_9ASCO</name>
<comment type="subcellular location">
    <subcellularLocation>
        <location evidence="2">Cytoplasm</location>
    </subcellularLocation>
    <subcellularLocation>
        <location evidence="1">Nucleus</location>
    </subcellularLocation>
</comment>
<keyword evidence="4" id="KW-0677">Repeat</keyword>
<dbReference type="GO" id="GO:0005737">
    <property type="term" value="C:cytoplasm"/>
    <property type="evidence" value="ECO:0007669"/>
    <property type="project" value="UniProtKB-SubCell"/>
</dbReference>
<dbReference type="InterPro" id="IPR038739">
    <property type="entry name" value="ARMC8/Vid28"/>
</dbReference>
<evidence type="ECO:0000256" key="5">
    <source>
        <dbReference type="ARBA" id="ARBA00023242"/>
    </source>
</evidence>
<keyword evidence="7" id="KW-1185">Reference proteome</keyword>
<dbReference type="EMBL" id="BTFZ01000020">
    <property type="protein sequence ID" value="GMM38425.1"/>
    <property type="molecule type" value="Genomic_DNA"/>
</dbReference>
<dbReference type="Proteomes" id="UP001360560">
    <property type="component" value="Unassembled WGS sequence"/>
</dbReference>
<evidence type="ECO:0000256" key="1">
    <source>
        <dbReference type="ARBA" id="ARBA00004123"/>
    </source>
</evidence>
<dbReference type="PANTHER" id="PTHR15651:SF7">
    <property type="entry name" value="ARMADILLO REPEAT-CONTAINING PROTEIN 8"/>
    <property type="match status" value="1"/>
</dbReference>
<gene>
    <name evidence="6" type="ORF">DASC09_057640</name>
</gene>